<dbReference type="InterPro" id="IPR002142">
    <property type="entry name" value="Peptidase_S49"/>
</dbReference>
<keyword evidence="9 10" id="KW-0472">Membrane</keyword>
<dbReference type="PANTHER" id="PTHR42987:SF4">
    <property type="entry name" value="PROTEASE SOHB-RELATED"/>
    <property type="match status" value="1"/>
</dbReference>
<dbReference type="STRING" id="1400863.BN873_100063"/>
<evidence type="ECO:0000259" key="11">
    <source>
        <dbReference type="Pfam" id="PF01343"/>
    </source>
</evidence>
<evidence type="ECO:0000313" key="14">
    <source>
        <dbReference type="Proteomes" id="UP000035760"/>
    </source>
</evidence>
<keyword evidence="6 13" id="KW-0378">Hydrolase</keyword>
<dbReference type="InterPro" id="IPR013703">
    <property type="entry name" value="Peptidase_S49_N_proteobac"/>
</dbReference>
<feature type="transmembrane region" description="Helical" evidence="10">
    <location>
        <begin position="12"/>
        <end position="32"/>
    </location>
</feature>
<comment type="similarity">
    <text evidence="2">Belongs to the peptidase S49 family.</text>
</comment>
<evidence type="ECO:0000256" key="8">
    <source>
        <dbReference type="ARBA" id="ARBA00022989"/>
    </source>
</evidence>
<keyword evidence="5 10" id="KW-0812">Transmembrane</keyword>
<name>W6M116_9GAMM</name>
<keyword evidence="14" id="KW-1185">Reference proteome</keyword>
<dbReference type="PANTHER" id="PTHR42987">
    <property type="entry name" value="PEPTIDASE S49"/>
    <property type="match status" value="1"/>
</dbReference>
<dbReference type="Pfam" id="PF08496">
    <property type="entry name" value="Peptidase_S49_N"/>
    <property type="match status" value="1"/>
</dbReference>
<feature type="domain" description="Peptidase S49 N-terminal proteobacteria" evidence="12">
    <location>
        <begin position="2"/>
        <end position="148"/>
    </location>
</feature>
<dbReference type="Proteomes" id="UP000035760">
    <property type="component" value="Unassembled WGS sequence"/>
</dbReference>
<dbReference type="GO" id="GO:0004252">
    <property type="term" value="F:serine-type endopeptidase activity"/>
    <property type="evidence" value="ECO:0007669"/>
    <property type="project" value="InterPro"/>
</dbReference>
<evidence type="ECO:0000256" key="1">
    <source>
        <dbReference type="ARBA" id="ARBA00004236"/>
    </source>
</evidence>
<dbReference type="SUPFAM" id="SSF52096">
    <property type="entry name" value="ClpP/crotonase"/>
    <property type="match status" value="1"/>
</dbReference>
<evidence type="ECO:0000256" key="7">
    <source>
        <dbReference type="ARBA" id="ARBA00022825"/>
    </source>
</evidence>
<dbReference type="GO" id="GO:0006508">
    <property type="term" value="P:proteolysis"/>
    <property type="evidence" value="ECO:0007669"/>
    <property type="project" value="UniProtKB-KW"/>
</dbReference>
<evidence type="ECO:0000256" key="6">
    <source>
        <dbReference type="ARBA" id="ARBA00022801"/>
    </source>
</evidence>
<dbReference type="InterPro" id="IPR029045">
    <property type="entry name" value="ClpP/crotonase-like_dom_sf"/>
</dbReference>
<dbReference type="GO" id="GO:0005886">
    <property type="term" value="C:plasma membrane"/>
    <property type="evidence" value="ECO:0007669"/>
    <property type="project" value="UniProtKB-SubCell"/>
</dbReference>
<dbReference type="OrthoDB" id="5614232at2"/>
<reference evidence="13" key="2">
    <citation type="submission" date="2014-03" db="EMBL/GenBank/DDBJ databases">
        <title>Candidatus Competibacter-lineage genomes retrieved from metagenomes reveal functional metabolic diversity.</title>
        <authorList>
            <person name="McIlroy S.J."/>
            <person name="Albertsen M."/>
            <person name="Andresen E.K."/>
            <person name="Saunders A.M."/>
            <person name="Kristiansen R."/>
            <person name="Stokholm-Bjerregaard M."/>
            <person name="Nielsen K.L."/>
            <person name="Nielsen P.H."/>
        </authorList>
    </citation>
    <scope>NUCLEOTIDE SEQUENCE</scope>
    <source>
        <strain evidence="13">Run_A_D11</strain>
    </source>
</reference>
<dbReference type="Gene3D" id="6.20.330.10">
    <property type="match status" value="1"/>
</dbReference>
<keyword evidence="7" id="KW-0720">Serine protease</keyword>
<reference evidence="13" key="1">
    <citation type="submission" date="2013-07" db="EMBL/GenBank/DDBJ databases">
        <authorList>
            <person name="McIlroy S."/>
        </authorList>
    </citation>
    <scope>NUCLEOTIDE SEQUENCE [LARGE SCALE GENOMIC DNA]</scope>
    <source>
        <strain evidence="13">Run_A_D11</strain>
    </source>
</reference>
<keyword evidence="4 13" id="KW-0645">Protease</keyword>
<keyword evidence="3" id="KW-1003">Cell membrane</keyword>
<dbReference type="CDD" id="cd07023">
    <property type="entry name" value="S49_Sppa_N_C"/>
    <property type="match status" value="1"/>
</dbReference>
<dbReference type="EMBL" id="CBTJ020000002">
    <property type="protein sequence ID" value="CDI01051.1"/>
    <property type="molecule type" value="Genomic_DNA"/>
</dbReference>
<evidence type="ECO:0000256" key="9">
    <source>
        <dbReference type="ARBA" id="ARBA00023136"/>
    </source>
</evidence>
<evidence type="ECO:0000313" key="13">
    <source>
        <dbReference type="EMBL" id="CDI01051.1"/>
    </source>
</evidence>
<keyword evidence="8 10" id="KW-1133">Transmembrane helix</keyword>
<accession>W6M116</accession>
<proteinExistence type="inferred from homology"/>
<evidence type="ECO:0000256" key="3">
    <source>
        <dbReference type="ARBA" id="ARBA00022475"/>
    </source>
</evidence>
<dbReference type="AlphaFoldDB" id="W6M116"/>
<gene>
    <name evidence="13" type="primary">sohB</name>
    <name evidence="13" type="ORF">BN873_100063</name>
</gene>
<dbReference type="Pfam" id="PF01343">
    <property type="entry name" value="Peptidase_S49"/>
    <property type="match status" value="1"/>
</dbReference>
<dbReference type="NCBIfam" id="NF008745">
    <property type="entry name" value="PRK11778.1"/>
    <property type="match status" value="1"/>
</dbReference>
<dbReference type="Gene3D" id="3.90.226.10">
    <property type="entry name" value="2-enoyl-CoA Hydratase, Chain A, domain 1"/>
    <property type="match status" value="1"/>
</dbReference>
<protein>
    <submittedName>
        <fullName evidence="13">Protease sohB</fullName>
        <ecNumber evidence="13">3.4.21.-</ecNumber>
    </submittedName>
</protein>
<comment type="subcellular location">
    <subcellularLocation>
        <location evidence="1">Cell membrane</location>
    </subcellularLocation>
</comment>
<comment type="caution">
    <text evidence="13">The sequence shown here is derived from an EMBL/GenBank/DDBJ whole genome shotgun (WGS) entry which is preliminary data.</text>
</comment>
<evidence type="ECO:0000256" key="4">
    <source>
        <dbReference type="ARBA" id="ARBA00022670"/>
    </source>
</evidence>
<dbReference type="RefSeq" id="WP_048670183.1">
    <property type="nucleotide sequence ID" value="NZ_CBTJ020000002.1"/>
</dbReference>
<evidence type="ECO:0000256" key="5">
    <source>
        <dbReference type="ARBA" id="ARBA00022692"/>
    </source>
</evidence>
<evidence type="ECO:0000256" key="2">
    <source>
        <dbReference type="ARBA" id="ARBA00008683"/>
    </source>
</evidence>
<dbReference type="InterPro" id="IPR047272">
    <property type="entry name" value="S49_SppA_C"/>
</dbReference>
<sequence length="327" mass="36653">MEFLSEYGLFLAKTATLVIAILVVVGGIVMLLRRGDGPAESRGRLEVRHLNETYDTMALTLKGATLSKKAFKQYQKAEKTREKQREKTERRRVFVLNFHGDIRAAAVTSLREEVTALLTTAQPEDEVVLRLESAGGLVHGYGLAAAQLLRIRDRQIKLTVAVDKVAASGGYMMACVADHILAAPFAIVGSIGVVAQLPNFNRLLKKHDIDFEQFTAGEFKRTVTLFGENNEQGRRKFQEEIEDTHELFKVFVSTHRPTVDLERAATGEHWFGTRALETRLVDELRTSDDYLLAASNDADVYEITYTGKKPWLARLLAHTSESLSRFL</sequence>
<dbReference type="EC" id="3.4.21.-" evidence="13"/>
<feature type="domain" description="Peptidase S49" evidence="11">
    <location>
        <begin position="152"/>
        <end position="300"/>
    </location>
</feature>
<evidence type="ECO:0000256" key="10">
    <source>
        <dbReference type="SAM" id="Phobius"/>
    </source>
</evidence>
<evidence type="ECO:0000259" key="12">
    <source>
        <dbReference type="Pfam" id="PF08496"/>
    </source>
</evidence>
<organism evidence="13 14">
    <name type="scientific">Candidatus Competibacter denitrificans Run_A_D11</name>
    <dbReference type="NCBI Taxonomy" id="1400863"/>
    <lineage>
        <taxon>Bacteria</taxon>
        <taxon>Pseudomonadati</taxon>
        <taxon>Pseudomonadota</taxon>
        <taxon>Gammaproteobacteria</taxon>
        <taxon>Candidatus Competibacteraceae</taxon>
        <taxon>Candidatus Competibacter</taxon>
    </lineage>
</organism>